<evidence type="ECO:0000256" key="1">
    <source>
        <dbReference type="SAM" id="MobiDB-lite"/>
    </source>
</evidence>
<reference evidence="2 3" key="1">
    <citation type="submission" date="2019-03" db="EMBL/GenBank/DDBJ databases">
        <title>Single cell metagenomics reveals metabolic interactions within the superorganism composed of flagellate Streblomastix strix and complex community of Bacteroidetes bacteria on its surface.</title>
        <authorList>
            <person name="Treitli S.C."/>
            <person name="Kolisko M."/>
            <person name="Husnik F."/>
            <person name="Keeling P."/>
            <person name="Hampl V."/>
        </authorList>
    </citation>
    <scope>NUCLEOTIDE SEQUENCE [LARGE SCALE GENOMIC DNA]</scope>
    <source>
        <strain evidence="2">ST1C</strain>
    </source>
</reference>
<dbReference type="AlphaFoldDB" id="A0A5J4W7R7"/>
<gene>
    <name evidence="2" type="ORF">EZS28_013574</name>
</gene>
<sequence length="112" mass="13183">MFMVSAPGQFHLRGARKLQKTIPSYQNNHPPAKENIPKYGKRNEYRERRHRQLNANQRQQNSGGDKYDLNLNPIRMIGCREAQSLPVKIETVRTNWKSLDIRPYSSENQKFT</sequence>
<feature type="region of interest" description="Disordered" evidence="1">
    <location>
        <begin position="21"/>
        <end position="69"/>
    </location>
</feature>
<feature type="compositionally biased region" description="Basic and acidic residues" evidence="1">
    <location>
        <begin position="31"/>
        <end position="47"/>
    </location>
</feature>
<dbReference type="EMBL" id="SNRW01003067">
    <property type="protein sequence ID" value="KAA6390894.1"/>
    <property type="molecule type" value="Genomic_DNA"/>
</dbReference>
<organism evidence="2 3">
    <name type="scientific">Streblomastix strix</name>
    <dbReference type="NCBI Taxonomy" id="222440"/>
    <lineage>
        <taxon>Eukaryota</taxon>
        <taxon>Metamonada</taxon>
        <taxon>Preaxostyla</taxon>
        <taxon>Oxymonadida</taxon>
        <taxon>Streblomastigidae</taxon>
        <taxon>Streblomastix</taxon>
    </lineage>
</organism>
<comment type="caution">
    <text evidence="2">The sequence shown here is derived from an EMBL/GenBank/DDBJ whole genome shotgun (WGS) entry which is preliminary data.</text>
</comment>
<proteinExistence type="predicted"/>
<evidence type="ECO:0000313" key="3">
    <source>
        <dbReference type="Proteomes" id="UP000324800"/>
    </source>
</evidence>
<dbReference type="Proteomes" id="UP000324800">
    <property type="component" value="Unassembled WGS sequence"/>
</dbReference>
<feature type="compositionally biased region" description="Polar residues" evidence="1">
    <location>
        <begin position="53"/>
        <end position="63"/>
    </location>
</feature>
<accession>A0A5J4W7R7</accession>
<evidence type="ECO:0000313" key="2">
    <source>
        <dbReference type="EMBL" id="KAA6390894.1"/>
    </source>
</evidence>
<protein>
    <submittedName>
        <fullName evidence="2">Uncharacterized protein</fullName>
    </submittedName>
</protein>
<name>A0A5J4W7R7_9EUKA</name>